<dbReference type="STRING" id="945553.A0A0D2MFL0"/>
<accession>A0A0D2MFL0</accession>
<dbReference type="Pfam" id="PF18721">
    <property type="entry name" value="CxC6"/>
    <property type="match status" value="1"/>
</dbReference>
<dbReference type="OMA" id="EITHRCD"/>
<gene>
    <name evidence="2" type="ORF">HYPSUDRAFT_54915</name>
</gene>
<dbReference type="OrthoDB" id="2639189at2759"/>
<dbReference type="AlphaFoldDB" id="A0A0D2MFL0"/>
<evidence type="ECO:0000313" key="3">
    <source>
        <dbReference type="Proteomes" id="UP000054270"/>
    </source>
</evidence>
<organism evidence="2 3">
    <name type="scientific">Hypholoma sublateritium (strain FD-334 SS-4)</name>
    <dbReference type="NCBI Taxonomy" id="945553"/>
    <lineage>
        <taxon>Eukaryota</taxon>
        <taxon>Fungi</taxon>
        <taxon>Dikarya</taxon>
        <taxon>Basidiomycota</taxon>
        <taxon>Agaricomycotina</taxon>
        <taxon>Agaricomycetes</taxon>
        <taxon>Agaricomycetidae</taxon>
        <taxon>Agaricales</taxon>
        <taxon>Agaricineae</taxon>
        <taxon>Strophariaceae</taxon>
        <taxon>Hypholoma</taxon>
    </lineage>
</organism>
<evidence type="ECO:0000259" key="1">
    <source>
        <dbReference type="Pfam" id="PF18721"/>
    </source>
</evidence>
<sequence length="348" mass="39562">MRIKLCGQQEITHRCDRCTRFYKGNGEEFMDGLTIGYPRCGSHNCHIPLTTIRDRFCATHRELNKVCVIKDCNGEAVPGKMTCTSSEHQEIERLRDLRGQSRFQLQAKLKRARVSHLNDAIAEDVDQATLLDEEDEEFDLPTDILHGATDGVSDPRGGTSNPAAEAKKKIKGQFGRRRTHNEQILVAPCGIILARETFFGAEAISTCAEFIKRTFRVNGQVPNHIFFDNNCSLAKHVKDDPFFARIGLTVDVFHFNCKHSTRDQFCQENCNPAIYQELHGEDGKAWYFNSSIAEQTNVWLGGFHAIFREMLSDKYNFFLDQMILLRNRMTRSKLAADGHCPINLDPST</sequence>
<proteinExistence type="predicted"/>
<dbReference type="InterPro" id="IPR040898">
    <property type="entry name" value="CxC6"/>
</dbReference>
<keyword evidence="3" id="KW-1185">Reference proteome</keyword>
<dbReference type="EMBL" id="KN817550">
    <property type="protein sequence ID" value="KJA22378.1"/>
    <property type="molecule type" value="Genomic_DNA"/>
</dbReference>
<reference evidence="3" key="1">
    <citation type="submission" date="2014-04" db="EMBL/GenBank/DDBJ databases">
        <title>Evolutionary Origins and Diversification of the Mycorrhizal Mutualists.</title>
        <authorList>
            <consortium name="DOE Joint Genome Institute"/>
            <consortium name="Mycorrhizal Genomics Consortium"/>
            <person name="Kohler A."/>
            <person name="Kuo A."/>
            <person name="Nagy L.G."/>
            <person name="Floudas D."/>
            <person name="Copeland A."/>
            <person name="Barry K.W."/>
            <person name="Cichocki N."/>
            <person name="Veneault-Fourrey C."/>
            <person name="LaButti K."/>
            <person name="Lindquist E.A."/>
            <person name="Lipzen A."/>
            <person name="Lundell T."/>
            <person name="Morin E."/>
            <person name="Murat C."/>
            <person name="Riley R."/>
            <person name="Ohm R."/>
            <person name="Sun H."/>
            <person name="Tunlid A."/>
            <person name="Henrissat B."/>
            <person name="Grigoriev I.V."/>
            <person name="Hibbett D.S."/>
            <person name="Martin F."/>
        </authorList>
    </citation>
    <scope>NUCLEOTIDE SEQUENCE [LARGE SCALE GENOMIC DNA]</scope>
    <source>
        <strain evidence="3">FD-334 SS-4</strain>
    </source>
</reference>
<protein>
    <recommendedName>
        <fullName evidence="1">CxC6 like cysteine cluster associated with KDZ domain-containing protein</fullName>
    </recommendedName>
</protein>
<name>A0A0D2MFL0_HYPSF</name>
<feature type="domain" description="CxC6 like cysteine cluster associated with KDZ" evidence="1">
    <location>
        <begin position="30"/>
        <end position="93"/>
    </location>
</feature>
<dbReference type="Proteomes" id="UP000054270">
    <property type="component" value="Unassembled WGS sequence"/>
</dbReference>
<evidence type="ECO:0000313" key="2">
    <source>
        <dbReference type="EMBL" id="KJA22378.1"/>
    </source>
</evidence>